<dbReference type="OMA" id="RIDDIPY"/>
<evidence type="ECO:0000313" key="5">
    <source>
        <dbReference type="Proteomes" id="UP000002051"/>
    </source>
</evidence>
<feature type="domain" description="F-box" evidence="2">
    <location>
        <begin position="31"/>
        <end position="77"/>
    </location>
</feature>
<dbReference type="STRING" id="3880.G7IVI5"/>
<reference evidence="4" key="3">
    <citation type="submission" date="2015-04" db="UniProtKB">
        <authorList>
            <consortium name="EnsemblPlants"/>
        </authorList>
    </citation>
    <scope>IDENTIFICATION</scope>
    <source>
        <strain evidence="4">cv. Jemalong A17</strain>
    </source>
</reference>
<dbReference type="EnsemblPlants" id="AES68623">
    <property type="protein sequence ID" value="AES68623"/>
    <property type="gene ID" value="MTR_3g010870"/>
</dbReference>
<evidence type="ECO:0000256" key="1">
    <source>
        <dbReference type="SAM" id="MobiDB-lite"/>
    </source>
</evidence>
<proteinExistence type="predicted"/>
<dbReference type="InterPro" id="IPR017451">
    <property type="entry name" value="F-box-assoc_interact_dom"/>
</dbReference>
<dbReference type="PANTHER" id="PTHR31672">
    <property type="entry name" value="BNACNNG10540D PROTEIN"/>
    <property type="match status" value="1"/>
</dbReference>
<dbReference type="NCBIfam" id="TIGR01640">
    <property type="entry name" value="F_box_assoc_1"/>
    <property type="match status" value="1"/>
</dbReference>
<feature type="compositionally biased region" description="Low complexity" evidence="1">
    <location>
        <begin position="18"/>
        <end position="27"/>
    </location>
</feature>
<dbReference type="Gene3D" id="1.20.1280.50">
    <property type="match status" value="1"/>
</dbReference>
<dbReference type="PANTHER" id="PTHR31672:SF13">
    <property type="entry name" value="F-BOX PROTEIN CPR30-LIKE"/>
    <property type="match status" value="1"/>
</dbReference>
<dbReference type="InterPro" id="IPR050796">
    <property type="entry name" value="SCF_F-box_component"/>
</dbReference>
<evidence type="ECO:0000259" key="2">
    <source>
        <dbReference type="PROSITE" id="PS50181"/>
    </source>
</evidence>
<dbReference type="PaxDb" id="3880-AES68623"/>
<dbReference type="AlphaFoldDB" id="G7IVI5"/>
<protein>
    <submittedName>
        <fullName evidence="3">F-box protein interaction domain protein</fullName>
    </submittedName>
</protein>
<gene>
    <name evidence="4" type="primary">11415252</name>
    <name evidence="3" type="ordered locus">MTR_3g010870</name>
</gene>
<dbReference type="Pfam" id="PF07734">
    <property type="entry name" value="FBA_1"/>
    <property type="match status" value="1"/>
</dbReference>
<dbReference type="InterPro" id="IPR001810">
    <property type="entry name" value="F-box_dom"/>
</dbReference>
<accession>G7IVI5</accession>
<organism evidence="3 5">
    <name type="scientific">Medicago truncatula</name>
    <name type="common">Barrel medic</name>
    <name type="synonym">Medicago tribuloides</name>
    <dbReference type="NCBI Taxonomy" id="3880"/>
    <lineage>
        <taxon>Eukaryota</taxon>
        <taxon>Viridiplantae</taxon>
        <taxon>Streptophyta</taxon>
        <taxon>Embryophyta</taxon>
        <taxon>Tracheophyta</taxon>
        <taxon>Spermatophyta</taxon>
        <taxon>Magnoliopsida</taxon>
        <taxon>eudicotyledons</taxon>
        <taxon>Gunneridae</taxon>
        <taxon>Pentapetalae</taxon>
        <taxon>rosids</taxon>
        <taxon>fabids</taxon>
        <taxon>Fabales</taxon>
        <taxon>Fabaceae</taxon>
        <taxon>Papilionoideae</taxon>
        <taxon>50 kb inversion clade</taxon>
        <taxon>NPAAA clade</taxon>
        <taxon>Hologalegina</taxon>
        <taxon>IRL clade</taxon>
        <taxon>Trifolieae</taxon>
        <taxon>Medicago</taxon>
    </lineage>
</organism>
<dbReference type="InterPro" id="IPR006527">
    <property type="entry name" value="F-box-assoc_dom_typ1"/>
</dbReference>
<dbReference type="OrthoDB" id="1164283at2759"/>
<dbReference type="Proteomes" id="UP000002051">
    <property type="component" value="Chromosome 3"/>
</dbReference>
<dbReference type="KEGG" id="mtr:11415252"/>
<dbReference type="SUPFAM" id="SSF81383">
    <property type="entry name" value="F-box domain"/>
    <property type="match status" value="1"/>
</dbReference>
<dbReference type="SMART" id="SM00256">
    <property type="entry name" value="FBOX"/>
    <property type="match status" value="1"/>
</dbReference>
<evidence type="ECO:0000313" key="3">
    <source>
        <dbReference type="EMBL" id="AES68623.1"/>
    </source>
</evidence>
<reference evidence="3 5" key="2">
    <citation type="journal article" date="2014" name="BMC Genomics">
        <title>An improved genome release (version Mt4.0) for the model legume Medicago truncatula.</title>
        <authorList>
            <person name="Tang H."/>
            <person name="Krishnakumar V."/>
            <person name="Bidwell S."/>
            <person name="Rosen B."/>
            <person name="Chan A."/>
            <person name="Zhou S."/>
            <person name="Gentzbittel L."/>
            <person name="Childs K.L."/>
            <person name="Yandell M."/>
            <person name="Gundlach H."/>
            <person name="Mayer K.F."/>
            <person name="Schwartz D.C."/>
            <person name="Town C.D."/>
        </authorList>
    </citation>
    <scope>GENOME REANNOTATION</scope>
    <source>
        <strain evidence="4 5">cv. Jemalong A17</strain>
    </source>
</reference>
<keyword evidence="5" id="KW-1185">Reference proteome</keyword>
<dbReference type="CDD" id="cd22157">
    <property type="entry name" value="F-box_AtFBW1-like"/>
    <property type="match status" value="1"/>
</dbReference>
<dbReference type="InterPro" id="IPR011043">
    <property type="entry name" value="Gal_Oxase/kelch_b-propeller"/>
</dbReference>
<dbReference type="PROSITE" id="PS50181">
    <property type="entry name" value="FBOX"/>
    <property type="match status" value="1"/>
</dbReference>
<name>G7IVI5_MEDTR</name>
<reference evidence="3 5" key="1">
    <citation type="journal article" date="2011" name="Nature">
        <title>The Medicago genome provides insight into the evolution of rhizobial symbioses.</title>
        <authorList>
            <person name="Young N.D."/>
            <person name="Debelle F."/>
            <person name="Oldroyd G.E."/>
            <person name="Geurts R."/>
            <person name="Cannon S.B."/>
            <person name="Udvardi M.K."/>
            <person name="Benedito V.A."/>
            <person name="Mayer K.F."/>
            <person name="Gouzy J."/>
            <person name="Schoof H."/>
            <person name="Van de Peer Y."/>
            <person name="Proost S."/>
            <person name="Cook D.R."/>
            <person name="Meyers B.C."/>
            <person name="Spannagl M."/>
            <person name="Cheung F."/>
            <person name="De Mita S."/>
            <person name="Krishnakumar V."/>
            <person name="Gundlach H."/>
            <person name="Zhou S."/>
            <person name="Mudge J."/>
            <person name="Bharti A.K."/>
            <person name="Murray J.D."/>
            <person name="Naoumkina M.A."/>
            <person name="Rosen B."/>
            <person name="Silverstein K.A."/>
            <person name="Tang H."/>
            <person name="Rombauts S."/>
            <person name="Zhao P.X."/>
            <person name="Zhou P."/>
            <person name="Barbe V."/>
            <person name="Bardou P."/>
            <person name="Bechner M."/>
            <person name="Bellec A."/>
            <person name="Berger A."/>
            <person name="Berges H."/>
            <person name="Bidwell S."/>
            <person name="Bisseling T."/>
            <person name="Choisne N."/>
            <person name="Couloux A."/>
            <person name="Denny R."/>
            <person name="Deshpande S."/>
            <person name="Dai X."/>
            <person name="Doyle J.J."/>
            <person name="Dudez A.M."/>
            <person name="Farmer A.D."/>
            <person name="Fouteau S."/>
            <person name="Franken C."/>
            <person name="Gibelin C."/>
            <person name="Gish J."/>
            <person name="Goldstein S."/>
            <person name="Gonzalez A.J."/>
            <person name="Green P.J."/>
            <person name="Hallab A."/>
            <person name="Hartog M."/>
            <person name="Hua A."/>
            <person name="Humphray S.J."/>
            <person name="Jeong D.H."/>
            <person name="Jing Y."/>
            <person name="Jocker A."/>
            <person name="Kenton S.M."/>
            <person name="Kim D.J."/>
            <person name="Klee K."/>
            <person name="Lai H."/>
            <person name="Lang C."/>
            <person name="Lin S."/>
            <person name="Macmil S.L."/>
            <person name="Magdelenat G."/>
            <person name="Matthews L."/>
            <person name="McCorrison J."/>
            <person name="Monaghan E.L."/>
            <person name="Mun J.H."/>
            <person name="Najar F.Z."/>
            <person name="Nicholson C."/>
            <person name="Noirot C."/>
            <person name="O'Bleness M."/>
            <person name="Paule C.R."/>
            <person name="Poulain J."/>
            <person name="Prion F."/>
            <person name="Qin B."/>
            <person name="Qu C."/>
            <person name="Retzel E.F."/>
            <person name="Riddle C."/>
            <person name="Sallet E."/>
            <person name="Samain S."/>
            <person name="Samson N."/>
            <person name="Sanders I."/>
            <person name="Saurat O."/>
            <person name="Scarpelli C."/>
            <person name="Schiex T."/>
            <person name="Segurens B."/>
            <person name="Severin A.J."/>
            <person name="Sherrier D.J."/>
            <person name="Shi R."/>
            <person name="Sims S."/>
            <person name="Singer S.R."/>
            <person name="Sinharoy S."/>
            <person name="Sterck L."/>
            <person name="Viollet A."/>
            <person name="Wang B.B."/>
            <person name="Wang K."/>
            <person name="Wang M."/>
            <person name="Wang X."/>
            <person name="Warfsmann J."/>
            <person name="Weissenbach J."/>
            <person name="White D.D."/>
            <person name="White J.D."/>
            <person name="Wiley G.B."/>
            <person name="Wincker P."/>
            <person name="Xing Y."/>
            <person name="Yang L."/>
            <person name="Yao Z."/>
            <person name="Ying F."/>
            <person name="Zhai J."/>
            <person name="Zhou L."/>
            <person name="Zuber A."/>
            <person name="Denarie J."/>
            <person name="Dixon R.A."/>
            <person name="May G.D."/>
            <person name="Schwartz D.C."/>
            <person name="Rogers J."/>
            <person name="Quetier F."/>
            <person name="Town C.D."/>
            <person name="Roe B.A."/>
        </authorList>
    </citation>
    <scope>NUCLEOTIDE SEQUENCE [LARGE SCALE GENOMIC DNA]</scope>
    <source>
        <strain evidence="3">A17</strain>
        <strain evidence="4 5">cv. Jemalong A17</strain>
    </source>
</reference>
<evidence type="ECO:0000313" key="4">
    <source>
        <dbReference type="EnsemblPlants" id="AES68623"/>
    </source>
</evidence>
<dbReference type="Pfam" id="PF00646">
    <property type="entry name" value="F-box"/>
    <property type="match status" value="1"/>
</dbReference>
<dbReference type="SUPFAM" id="SSF50965">
    <property type="entry name" value="Galactose oxidase, central domain"/>
    <property type="match status" value="1"/>
</dbReference>
<dbReference type="eggNOG" id="ENOG502QUVH">
    <property type="taxonomic scope" value="Eukaryota"/>
</dbReference>
<feature type="region of interest" description="Disordered" evidence="1">
    <location>
        <begin position="1"/>
        <end position="27"/>
    </location>
</feature>
<dbReference type="InterPro" id="IPR036047">
    <property type="entry name" value="F-box-like_dom_sf"/>
</dbReference>
<dbReference type="EMBL" id="CM001219">
    <property type="protein sequence ID" value="AES68623.1"/>
    <property type="molecule type" value="Genomic_DNA"/>
</dbReference>
<sequence>MAEGRSDGEEDDPNDIVPTSLTLTPETITSPPPLPILPFDVLTDILCMLPVKLLVQLRCLCKFFNSLISDPKFVKKHLQSSTKRRHLMLTTIDHQQQFVMYDSPIPSLFSTSTIVAQTQLYPPNGDTYASVKCSCDGIFLGMFSHTSYFLWNPSIRKFKLLPPLENQDKSAPFTIIVPYTISFGYDCFIDKYKVIAVSSKNEVFLYTLGTDYWKRIDDIPYYCTICRSGLYVSGAVNWYVHDESDSSLYFILSLDLENESYQELYPPDFEDESYSWTLGVLSDYLCVFATSDMFLNVWIMKEYGNQESWTKLCSVPDMHDHGFQASAAVYISEDDQLLLQCYEFDSGEEKLVVYDSKTGIFNILEFQNNYEHISQKVYIESLISP</sequence>